<keyword evidence="2" id="KW-1185">Reference proteome</keyword>
<sequence length="120" mass="13418">MLSLVDSKKAFHGGSHSLGHLLTSLTSALIQISSWVVEAQKIFYFILICSHAISATFRRQWLSEKSSHLAIRRFNSSFLLPHVKVPLGKALNLKLPSNLRSVCYECVHVSECVWVNVALV</sequence>
<gene>
    <name evidence="1" type="ORF">GOODEAATRI_022951</name>
</gene>
<reference evidence="1 2" key="1">
    <citation type="submission" date="2021-06" db="EMBL/GenBank/DDBJ databases">
        <authorList>
            <person name="Palmer J.M."/>
        </authorList>
    </citation>
    <scope>NUCLEOTIDE SEQUENCE [LARGE SCALE GENOMIC DNA]</scope>
    <source>
        <strain evidence="1 2">GA_2019</strain>
        <tissue evidence="1">Muscle</tissue>
    </source>
</reference>
<name>A0ABV0N3Q7_9TELE</name>
<accession>A0ABV0N3Q7</accession>
<proteinExistence type="predicted"/>
<evidence type="ECO:0000313" key="1">
    <source>
        <dbReference type="EMBL" id="MEQ2165995.1"/>
    </source>
</evidence>
<evidence type="ECO:0000313" key="2">
    <source>
        <dbReference type="Proteomes" id="UP001476798"/>
    </source>
</evidence>
<dbReference type="EMBL" id="JAHRIO010022399">
    <property type="protein sequence ID" value="MEQ2165995.1"/>
    <property type="molecule type" value="Genomic_DNA"/>
</dbReference>
<dbReference type="Proteomes" id="UP001476798">
    <property type="component" value="Unassembled WGS sequence"/>
</dbReference>
<comment type="caution">
    <text evidence="1">The sequence shown here is derived from an EMBL/GenBank/DDBJ whole genome shotgun (WGS) entry which is preliminary data.</text>
</comment>
<protein>
    <submittedName>
        <fullName evidence="1">Uncharacterized protein</fullName>
    </submittedName>
</protein>
<organism evidence="1 2">
    <name type="scientific">Goodea atripinnis</name>
    <dbReference type="NCBI Taxonomy" id="208336"/>
    <lineage>
        <taxon>Eukaryota</taxon>
        <taxon>Metazoa</taxon>
        <taxon>Chordata</taxon>
        <taxon>Craniata</taxon>
        <taxon>Vertebrata</taxon>
        <taxon>Euteleostomi</taxon>
        <taxon>Actinopterygii</taxon>
        <taxon>Neopterygii</taxon>
        <taxon>Teleostei</taxon>
        <taxon>Neoteleostei</taxon>
        <taxon>Acanthomorphata</taxon>
        <taxon>Ovalentaria</taxon>
        <taxon>Atherinomorphae</taxon>
        <taxon>Cyprinodontiformes</taxon>
        <taxon>Goodeidae</taxon>
        <taxon>Goodea</taxon>
    </lineage>
</organism>